<evidence type="ECO:0000256" key="1">
    <source>
        <dbReference type="SAM" id="MobiDB-lite"/>
    </source>
</evidence>
<dbReference type="EMBL" id="ML122263">
    <property type="protein sequence ID" value="RPD61113.1"/>
    <property type="molecule type" value="Genomic_DNA"/>
</dbReference>
<feature type="compositionally biased region" description="Polar residues" evidence="1">
    <location>
        <begin position="101"/>
        <end position="112"/>
    </location>
</feature>
<sequence>MMSQPPNHPPGPVQTDPNAYAAVHRAHYATDANGYPHHVMQYMPAPPPPGPHPGAQGHQPNVMYQVNPQQAQAGPALSQSQQTEPQEEEEEEGSPGPSPSALTMTGNSSASVNGKRKQPDSATPDASGKKRRQRVGGGSASAAGVIGEDGEEAQDLEVGPNGGAKHWTEEEKTRFFTWMLTSEEHWDAFRTRMNTVFRECSNELFPGRKSYTALKSCYHRNLEVFKQVHAFQVFSANHFRQLQAENPNAEQPSVESMLEAARVAGLNVGNLNVKVIDRWYETGWFELFKKRYREDPKTGLPTPYYGPIDQPVEPGPSTAPHAMMGLHSTIDPQLMPGHSVLSTQDGQYRAAGESSQQSYPYSPPQAGPSTPHPGSQSFSYLRSASALPHRSMHGAPATPTAPRATRQASITNGQRHSPFAESRPGSGGADNSAQATQAIVQLTVVTESLLGVCSSLKDLLQQQIEESKARTELMRAEAAGHGTSGGRDREKEISIEKVTFATEILKSGPQNEEIKKAAIECLTKYLMRDL</sequence>
<evidence type="ECO:0000313" key="2">
    <source>
        <dbReference type="EMBL" id="RPD61113.1"/>
    </source>
</evidence>
<proteinExistence type="predicted"/>
<feature type="compositionally biased region" description="Low complexity" evidence="1">
    <location>
        <begin position="395"/>
        <end position="406"/>
    </location>
</feature>
<dbReference type="STRING" id="1328759.A0A5C2SBH7"/>
<reference evidence="2" key="1">
    <citation type="journal article" date="2018" name="Genome Biol. Evol.">
        <title>Genomics and development of Lentinus tigrinus, a white-rot wood-decaying mushroom with dimorphic fruiting bodies.</title>
        <authorList>
            <person name="Wu B."/>
            <person name="Xu Z."/>
            <person name="Knudson A."/>
            <person name="Carlson A."/>
            <person name="Chen N."/>
            <person name="Kovaka S."/>
            <person name="LaButti K."/>
            <person name="Lipzen A."/>
            <person name="Pennachio C."/>
            <person name="Riley R."/>
            <person name="Schakwitz W."/>
            <person name="Umezawa K."/>
            <person name="Ohm R.A."/>
            <person name="Grigoriev I.V."/>
            <person name="Nagy L.G."/>
            <person name="Gibbons J."/>
            <person name="Hibbett D."/>
        </authorList>
    </citation>
    <scope>NUCLEOTIDE SEQUENCE [LARGE SCALE GENOMIC DNA]</scope>
    <source>
        <strain evidence="2">ALCF2SS1-6</strain>
    </source>
</reference>
<evidence type="ECO:0000313" key="3">
    <source>
        <dbReference type="Proteomes" id="UP000313359"/>
    </source>
</evidence>
<name>A0A5C2SBH7_9APHY</name>
<protein>
    <submittedName>
        <fullName evidence="2">Uncharacterized protein</fullName>
    </submittedName>
</protein>
<feature type="region of interest" description="Disordered" evidence="1">
    <location>
        <begin position="39"/>
        <end position="165"/>
    </location>
</feature>
<dbReference type="AlphaFoldDB" id="A0A5C2SBH7"/>
<organism evidence="2 3">
    <name type="scientific">Lentinus tigrinus ALCF2SS1-6</name>
    <dbReference type="NCBI Taxonomy" id="1328759"/>
    <lineage>
        <taxon>Eukaryota</taxon>
        <taxon>Fungi</taxon>
        <taxon>Dikarya</taxon>
        <taxon>Basidiomycota</taxon>
        <taxon>Agaricomycotina</taxon>
        <taxon>Agaricomycetes</taxon>
        <taxon>Polyporales</taxon>
        <taxon>Polyporaceae</taxon>
        <taxon>Lentinus</taxon>
    </lineage>
</organism>
<keyword evidence="3" id="KW-1185">Reference proteome</keyword>
<gene>
    <name evidence="2" type="ORF">L227DRAFT_574736</name>
</gene>
<dbReference type="OrthoDB" id="2685034at2759"/>
<feature type="region of interest" description="Disordered" evidence="1">
    <location>
        <begin position="307"/>
        <end position="432"/>
    </location>
</feature>
<feature type="compositionally biased region" description="Polar residues" evidence="1">
    <location>
        <begin position="62"/>
        <end position="72"/>
    </location>
</feature>
<feature type="compositionally biased region" description="Polar residues" evidence="1">
    <location>
        <begin position="372"/>
        <end position="382"/>
    </location>
</feature>
<accession>A0A5C2SBH7</accession>
<dbReference type="Proteomes" id="UP000313359">
    <property type="component" value="Unassembled WGS sequence"/>
</dbReference>